<accession>A0A556QLH8</accession>
<keyword evidence="1" id="KW-0472">Membrane</keyword>
<dbReference type="OrthoDB" id="200267at2"/>
<gene>
    <name evidence="2" type="ORF">FPL22_15485</name>
</gene>
<dbReference type="RefSeq" id="WP_144353909.1">
    <property type="nucleotide sequence ID" value="NZ_CBCRVV010000008.1"/>
</dbReference>
<reference evidence="2 3" key="1">
    <citation type="submission" date="2019-07" db="EMBL/GenBank/DDBJ databases">
        <title>Description of 53C-WASEF.</title>
        <authorList>
            <person name="Pitt A."/>
            <person name="Hahn M.W."/>
        </authorList>
    </citation>
    <scope>NUCLEOTIDE SEQUENCE [LARGE SCALE GENOMIC DNA]</scope>
    <source>
        <strain evidence="2 3">53C-WASEF</strain>
    </source>
</reference>
<evidence type="ECO:0000313" key="2">
    <source>
        <dbReference type="EMBL" id="TSJ77488.1"/>
    </source>
</evidence>
<evidence type="ECO:0000313" key="3">
    <source>
        <dbReference type="Proteomes" id="UP000315648"/>
    </source>
</evidence>
<keyword evidence="3" id="KW-1185">Reference proteome</keyword>
<protein>
    <submittedName>
        <fullName evidence="2">Uncharacterized protein</fullName>
    </submittedName>
</protein>
<proteinExistence type="predicted"/>
<keyword evidence="1" id="KW-0812">Transmembrane</keyword>
<feature type="transmembrane region" description="Helical" evidence="1">
    <location>
        <begin position="59"/>
        <end position="81"/>
    </location>
</feature>
<name>A0A556QLH8_9BACT</name>
<organism evidence="2 3">
    <name type="scientific">Rariglobus hedericola</name>
    <dbReference type="NCBI Taxonomy" id="2597822"/>
    <lineage>
        <taxon>Bacteria</taxon>
        <taxon>Pseudomonadati</taxon>
        <taxon>Verrucomicrobiota</taxon>
        <taxon>Opitutia</taxon>
        <taxon>Opitutales</taxon>
        <taxon>Opitutaceae</taxon>
        <taxon>Rariglobus</taxon>
    </lineage>
</organism>
<evidence type="ECO:0000256" key="1">
    <source>
        <dbReference type="SAM" id="Phobius"/>
    </source>
</evidence>
<comment type="caution">
    <text evidence="2">The sequence shown here is derived from an EMBL/GenBank/DDBJ whole genome shotgun (WGS) entry which is preliminary data.</text>
</comment>
<dbReference type="EMBL" id="VMBG01000002">
    <property type="protein sequence ID" value="TSJ77488.1"/>
    <property type="molecule type" value="Genomic_DNA"/>
</dbReference>
<sequence>MKTSPTSWNRLVTAARLAPADQRDETAPHGFATRVSALAMSAGEPTFATLFARFSLRSLGVCGLLMVLGVTLNLSSVVNAFESDSSVTLNDPVAEWLNASS</sequence>
<keyword evidence="1" id="KW-1133">Transmembrane helix</keyword>
<dbReference type="Proteomes" id="UP000315648">
    <property type="component" value="Unassembled WGS sequence"/>
</dbReference>
<dbReference type="AlphaFoldDB" id="A0A556QLH8"/>